<dbReference type="PANTHER" id="PTHR38636">
    <property type="entry name" value="PROTEIN CBG20488"/>
    <property type="match status" value="1"/>
</dbReference>
<protein>
    <submittedName>
        <fullName evidence="3">Uncharacterized protein</fullName>
    </submittedName>
</protein>
<accession>A0A914WBK3</accession>
<feature type="compositionally biased region" description="Polar residues" evidence="1">
    <location>
        <begin position="213"/>
        <end position="229"/>
    </location>
</feature>
<evidence type="ECO:0000256" key="1">
    <source>
        <dbReference type="SAM" id="MobiDB-lite"/>
    </source>
</evidence>
<evidence type="ECO:0000313" key="2">
    <source>
        <dbReference type="Proteomes" id="UP000887566"/>
    </source>
</evidence>
<sequence length="229" mass="26052">MPVGLEEWFNNFTQMNYATLTHEQLAKIPKPLLELGIHVTCKTAEAAAVIGGLIIHPIYRFYLHKTLPDEKRTNNSSKIIRMACRKLQARVLFAGLALGPLLTVGYAKARRLTDDELRDRCYRLRFNRNQLYVDRMSIAFGFVGWYYLRWAGCVDGINIALGLTTVHNVIDKIGGSYPILADKYQHPPEGDELWKKKPVGAGIAASEKPDWWNSRTTHPPQNEQQSTTR</sequence>
<organism evidence="2 3">
    <name type="scientific">Plectus sambesii</name>
    <dbReference type="NCBI Taxonomy" id="2011161"/>
    <lineage>
        <taxon>Eukaryota</taxon>
        <taxon>Metazoa</taxon>
        <taxon>Ecdysozoa</taxon>
        <taxon>Nematoda</taxon>
        <taxon>Chromadorea</taxon>
        <taxon>Plectida</taxon>
        <taxon>Plectina</taxon>
        <taxon>Plectoidea</taxon>
        <taxon>Plectidae</taxon>
        <taxon>Plectus</taxon>
    </lineage>
</organism>
<dbReference type="Proteomes" id="UP000887566">
    <property type="component" value="Unplaced"/>
</dbReference>
<reference evidence="3" key="1">
    <citation type="submission" date="2022-11" db="UniProtKB">
        <authorList>
            <consortium name="WormBaseParasite"/>
        </authorList>
    </citation>
    <scope>IDENTIFICATION</scope>
</reference>
<dbReference type="WBParaSite" id="PSAMB.scaffold364size54463.g5011.t1">
    <property type="protein sequence ID" value="PSAMB.scaffold364size54463.g5011.t1"/>
    <property type="gene ID" value="PSAMB.scaffold364size54463.g5011"/>
</dbReference>
<proteinExistence type="predicted"/>
<name>A0A914WBK3_9BILA</name>
<keyword evidence="2" id="KW-1185">Reference proteome</keyword>
<dbReference type="PANTHER" id="PTHR38636:SF2">
    <property type="entry name" value="TRANSCELLULAR CHAPERONE SIGNALING (X)CROSS TISSUE"/>
    <property type="match status" value="1"/>
</dbReference>
<dbReference type="InterPro" id="IPR013869">
    <property type="entry name" value="DUF1757"/>
</dbReference>
<feature type="region of interest" description="Disordered" evidence="1">
    <location>
        <begin position="206"/>
        <end position="229"/>
    </location>
</feature>
<dbReference type="AlphaFoldDB" id="A0A914WBK3"/>
<evidence type="ECO:0000313" key="3">
    <source>
        <dbReference type="WBParaSite" id="PSAMB.scaffold364size54463.g5011.t1"/>
    </source>
</evidence>
<dbReference type="Pfam" id="PF08560">
    <property type="entry name" value="DUF1757"/>
    <property type="match status" value="1"/>
</dbReference>